<dbReference type="GO" id="GO:0034220">
    <property type="term" value="P:monoatomic ion transmembrane transport"/>
    <property type="evidence" value="ECO:0007669"/>
    <property type="project" value="UniProtKB-KW"/>
</dbReference>
<feature type="repeat" description="ANK" evidence="8">
    <location>
        <begin position="971"/>
        <end position="1003"/>
    </location>
</feature>
<dbReference type="Pfam" id="PF13637">
    <property type="entry name" value="Ank_4"/>
    <property type="match status" value="1"/>
</dbReference>
<dbReference type="Proteomes" id="UP000728185">
    <property type="component" value="Unassembled WGS sequence"/>
</dbReference>
<keyword evidence="9" id="KW-0472">Membrane</keyword>
<sequence length="1489" mass="167786">MDHSSAVGAHSDSNPFSCQTGLSCSESVRGHGDESFNFPFANPQRNYTDNTKGYYSPHNFTAVEKTVCSKTINEYSPTSRYPFRQPVQSTYDMNTFPRCRIPASNTNACIPGQSFVSDTEGIFNNSNSFRPQVFRLPSPELKPSPTYLDPGTTVTPDFYHTMNCGYFLNQCNDQTVPERAVSIPSLIQYTRPTVVPTFPNKTKNTEVEAAEHVQPIHAEKQMYQTILKSRLTRSFSCDTVTTQGFTADPTTKETLFIPESRNPLRQATKCSPIHYKVTPPSVEPSFLVVNDQSAPPLKLFGHGDKIYITKPPIQNCLNNHISTALYPELEISSTNAVKSSGFASSNSMMTDNENPLNWQKHLGFPQYLTSVFENGQHQMTDDQTLGISHQQNPVNQIIQMIPSSYVNLPETCIRGAECIMQFQPKILSRVSSMLIPSEIVPPDKNFRCQHQSAKTHKKFATDSHSNPKANGIGEKRLRSMSQTDVRRKHIKMKVDTQSVQNGFIYPRQPENTFKHRFFVKDSCGLEKVLSDPTDRRIRAICDKFQCDLEIYSKVPKNGYLQYRALRLEHTPTDSTDTSSEESHILSFASSSNISKSPGRGSKVTEIVSVLPNELRRWRARDMLTNLLTNLQFRINEQLGIDSSNGGSEPHDMAHHLRVPEHIHFWSRHTMDLDYEDRINLGRAFQLIASNELGELFDLVLDRPLIVNAKEPSGRTLLHQATDRGSYEMVRILLSRGADPNAVDGDGNCAIHLAVRRCKINVVELLLQHGANISQGNKHGVQPIHLACETNFLEGLKNILVWAKMSVNATDDRGSTPLHYCCLSNSHDCLKLLLDNGADIYQKDQSGSYPIHVAVFQVAIECVQLLFQYEEVQHCRHVLVNTLLPTEYLTIKRPGERRHSIFVKWMRPKEASQIEDRSSTNSVTSSMLNSLVDSQHLINLFDGEGFSPIHMAVNSGNLDLVQGADFNKTDNKGLSPLLLSALKGSISACIRLLQLGADVAQVDENGRNVVTLLLFGGTGKSREAVPALVKTGKLKEMFDHQDKWGCSFMHIAARLGLKVAIQIGLRWESNVLIRDAEQSTPLHSAAFFGRYGICCLILDTPDGIRALGCRDQKGRQPLHIAAQQGHHRLVELFLQRGCLIRRCHEGCSPLHYAAMNGNAETCSILLTTDRNLLNEKNYRGMTALHIAALHKNGEVAGYLLSEGAEILPDERGIYFTTHLFNPDNYLAAKVVVDHKRWPEILEKLRNTNQCPLRRLVCYMPSLTKVVMDQFVKERGMLNTEDHATEFDFTIFQPSSSNENREATSAFHLMKLMITKKHSDLLIHPLCTAYLKMKWETYGRWIQLLTICYHIIMCFIVTRYAMIQMPLAVNYKEIPIRNCVEKIYGSVQHTTYTTSTLGLAVVASAIQLTIRSIRIAKEIGLAVGDIDEIQRSATRQLIAQQVYWLDQVESRFPKRIYDKAQVKSWVIRPPLMFTKRVSKTGKVNSLESVKF</sequence>
<keyword evidence="3" id="KW-0677">Repeat</keyword>
<keyword evidence="2" id="KW-0716">Sensory transduction</keyword>
<organism evidence="10 11">
    <name type="scientific">Fasciolopsis buskii</name>
    <dbReference type="NCBI Taxonomy" id="27845"/>
    <lineage>
        <taxon>Eukaryota</taxon>
        <taxon>Metazoa</taxon>
        <taxon>Spiralia</taxon>
        <taxon>Lophotrochozoa</taxon>
        <taxon>Platyhelminthes</taxon>
        <taxon>Trematoda</taxon>
        <taxon>Digenea</taxon>
        <taxon>Plagiorchiida</taxon>
        <taxon>Echinostomata</taxon>
        <taxon>Echinostomatoidea</taxon>
        <taxon>Fasciolidae</taxon>
        <taxon>Fasciolopsis</taxon>
    </lineage>
</organism>
<dbReference type="SUPFAM" id="SSF48403">
    <property type="entry name" value="Ankyrin repeat"/>
    <property type="match status" value="2"/>
</dbReference>
<feature type="repeat" description="ANK" evidence="8">
    <location>
        <begin position="745"/>
        <end position="777"/>
    </location>
</feature>
<dbReference type="SMART" id="SM00248">
    <property type="entry name" value="ANK"/>
    <property type="match status" value="11"/>
</dbReference>
<evidence type="ECO:0000313" key="10">
    <source>
        <dbReference type="EMBL" id="KAA0188042.1"/>
    </source>
</evidence>
<feature type="repeat" description="ANK" evidence="8">
    <location>
        <begin position="1178"/>
        <end position="1210"/>
    </location>
</feature>
<keyword evidence="9" id="KW-1133">Transmembrane helix</keyword>
<comment type="caution">
    <text evidence="10">The sequence shown here is derived from an EMBL/GenBank/DDBJ whole genome shotgun (WGS) entry which is preliminary data.</text>
</comment>
<feature type="repeat" description="ANK" evidence="8">
    <location>
        <begin position="812"/>
        <end position="844"/>
    </location>
</feature>
<evidence type="ECO:0000256" key="8">
    <source>
        <dbReference type="PROSITE-ProRule" id="PRU00023"/>
    </source>
</evidence>
<dbReference type="Pfam" id="PF12796">
    <property type="entry name" value="Ank_2"/>
    <property type="match status" value="2"/>
</dbReference>
<name>A0A8E0VIQ1_9TREM</name>
<evidence type="ECO:0000256" key="2">
    <source>
        <dbReference type="ARBA" id="ARBA00022606"/>
    </source>
</evidence>
<keyword evidence="7" id="KW-0407">Ion channel</keyword>
<dbReference type="InterPro" id="IPR052076">
    <property type="entry name" value="TRP_cation_channel"/>
</dbReference>
<evidence type="ECO:0000256" key="1">
    <source>
        <dbReference type="ARBA" id="ARBA00022448"/>
    </source>
</evidence>
<dbReference type="InterPro" id="IPR036770">
    <property type="entry name" value="Ankyrin_rpt-contain_sf"/>
</dbReference>
<keyword evidence="4 8" id="KW-0040">ANK repeat</keyword>
<accession>A0A8E0VIQ1</accession>
<keyword evidence="1" id="KW-0813">Transport</keyword>
<feature type="transmembrane region" description="Helical" evidence="9">
    <location>
        <begin position="1339"/>
        <end position="1360"/>
    </location>
</feature>
<evidence type="ECO:0000256" key="7">
    <source>
        <dbReference type="ARBA" id="ARBA00023303"/>
    </source>
</evidence>
<evidence type="ECO:0000256" key="9">
    <source>
        <dbReference type="SAM" id="Phobius"/>
    </source>
</evidence>
<protein>
    <submittedName>
        <fullName evidence="10">Uncharacterized protein</fullName>
    </submittedName>
</protein>
<dbReference type="PROSITE" id="PS50297">
    <property type="entry name" value="ANK_REP_REGION"/>
    <property type="match status" value="6"/>
</dbReference>
<evidence type="ECO:0000256" key="3">
    <source>
        <dbReference type="ARBA" id="ARBA00022737"/>
    </source>
</evidence>
<keyword evidence="6" id="KW-0325">Glycoprotein</keyword>
<feature type="repeat" description="ANK" evidence="8">
    <location>
        <begin position="1112"/>
        <end position="1136"/>
    </location>
</feature>
<dbReference type="Gene3D" id="1.25.40.20">
    <property type="entry name" value="Ankyrin repeat-containing domain"/>
    <property type="match status" value="4"/>
</dbReference>
<dbReference type="EMBL" id="LUCM01008702">
    <property type="protein sequence ID" value="KAA0188042.1"/>
    <property type="molecule type" value="Genomic_DNA"/>
</dbReference>
<evidence type="ECO:0000256" key="6">
    <source>
        <dbReference type="ARBA" id="ARBA00023180"/>
    </source>
</evidence>
<proteinExistence type="predicted"/>
<dbReference type="PANTHER" id="PTHR47143">
    <property type="entry name" value="TRANSIENT RECEPTOR POTENTIAL CATION CHANNEL PROTEIN PAINLESS"/>
    <property type="match status" value="1"/>
</dbReference>
<dbReference type="PANTHER" id="PTHR47143:SF1">
    <property type="entry name" value="ION_TRANS DOMAIN-CONTAINING PROTEIN"/>
    <property type="match status" value="1"/>
</dbReference>
<dbReference type="GO" id="GO:1902495">
    <property type="term" value="C:transmembrane transporter complex"/>
    <property type="evidence" value="ECO:0007669"/>
    <property type="project" value="TreeGrafter"/>
</dbReference>
<dbReference type="InterPro" id="IPR002110">
    <property type="entry name" value="Ankyrin_rpt"/>
</dbReference>
<evidence type="ECO:0000256" key="4">
    <source>
        <dbReference type="ARBA" id="ARBA00023043"/>
    </source>
</evidence>
<gene>
    <name evidence="10" type="ORF">FBUS_00778</name>
</gene>
<feature type="repeat" description="ANK" evidence="8">
    <location>
        <begin position="1144"/>
        <end position="1176"/>
    </location>
</feature>
<keyword evidence="9" id="KW-0812">Transmembrane</keyword>
<dbReference type="GO" id="GO:0022857">
    <property type="term" value="F:transmembrane transporter activity"/>
    <property type="evidence" value="ECO:0007669"/>
    <property type="project" value="TreeGrafter"/>
</dbReference>
<evidence type="ECO:0000313" key="11">
    <source>
        <dbReference type="Proteomes" id="UP000728185"/>
    </source>
</evidence>
<feature type="repeat" description="ANK" evidence="8">
    <location>
        <begin position="712"/>
        <end position="744"/>
    </location>
</feature>
<dbReference type="OrthoDB" id="1661883at2759"/>
<reference evidence="10" key="1">
    <citation type="submission" date="2019-05" db="EMBL/GenBank/DDBJ databases">
        <title>Annotation for the trematode Fasciolopsis buski.</title>
        <authorList>
            <person name="Choi Y.-J."/>
        </authorList>
    </citation>
    <scope>NUCLEOTIDE SEQUENCE</scope>
    <source>
        <strain evidence="10">HT</strain>
        <tissue evidence="10">Whole worm</tissue>
    </source>
</reference>
<keyword evidence="5" id="KW-0406">Ion transport</keyword>
<dbReference type="PROSITE" id="PS50088">
    <property type="entry name" value="ANK_REPEAT"/>
    <property type="match status" value="7"/>
</dbReference>
<evidence type="ECO:0000256" key="5">
    <source>
        <dbReference type="ARBA" id="ARBA00023065"/>
    </source>
</evidence>
<keyword evidence="11" id="KW-1185">Reference proteome</keyword>